<organism evidence="2 3">
    <name type="scientific">Hydra vulgaris</name>
    <name type="common">Hydra</name>
    <name type="synonym">Hydra attenuata</name>
    <dbReference type="NCBI Taxonomy" id="6087"/>
    <lineage>
        <taxon>Eukaryota</taxon>
        <taxon>Metazoa</taxon>
        <taxon>Cnidaria</taxon>
        <taxon>Hydrozoa</taxon>
        <taxon>Hydroidolina</taxon>
        <taxon>Anthoathecata</taxon>
        <taxon>Aplanulata</taxon>
        <taxon>Hydridae</taxon>
        <taxon>Hydra</taxon>
    </lineage>
</organism>
<evidence type="ECO:0000313" key="2">
    <source>
        <dbReference type="Proteomes" id="UP001652625"/>
    </source>
</evidence>
<evidence type="ECO:0000256" key="1">
    <source>
        <dbReference type="SAM" id="SignalP"/>
    </source>
</evidence>
<dbReference type="GO" id="GO:0007218">
    <property type="term" value="P:neuropeptide signaling pathway"/>
    <property type="evidence" value="ECO:0007669"/>
    <property type="project" value="UniProtKB-KW"/>
</dbReference>
<evidence type="ECO:0000313" key="3">
    <source>
        <dbReference type="RefSeq" id="XP_065662057.1"/>
    </source>
</evidence>
<feature type="signal peptide" evidence="1">
    <location>
        <begin position="1"/>
        <end position="22"/>
    </location>
</feature>
<sequence length="130" mass="15059">MLNHKIETLLVWGLIIVAVVKSEDKNLSAEDRKDVKRIVKDYLNIKNGEQLMSGRFGKRVTDEDIDNEIESEYENEYEDELENFANGREDAAQWFNGRFGREIGGRILPRFATESNKPHLRGRFGRAAKM</sequence>
<feature type="chain" id="PRO_5045586178" evidence="1">
    <location>
        <begin position="23"/>
        <end position="130"/>
    </location>
</feature>
<keyword evidence="3" id="KW-0527">Neuropeptide</keyword>
<keyword evidence="1" id="KW-0732">Signal</keyword>
<keyword evidence="2" id="KW-1185">Reference proteome</keyword>
<name>A0ABM4CJV9_HYDVU</name>
<dbReference type="RefSeq" id="XP_065662057.1">
    <property type="nucleotide sequence ID" value="XM_065805985.1"/>
</dbReference>
<dbReference type="GeneID" id="100213338"/>
<dbReference type="Proteomes" id="UP001652625">
    <property type="component" value="Chromosome 09"/>
</dbReference>
<proteinExistence type="predicted"/>
<reference evidence="3" key="1">
    <citation type="submission" date="2025-08" db="UniProtKB">
        <authorList>
            <consortium name="RefSeq"/>
        </authorList>
    </citation>
    <scope>IDENTIFICATION</scope>
</reference>
<gene>
    <name evidence="3" type="primary">LOC100213338</name>
</gene>
<accession>A0ABM4CJV9</accession>
<protein>
    <submittedName>
        <fullName evidence="3">Pol-RFamide neuropeptides</fullName>
    </submittedName>
</protein>